<feature type="region of interest" description="Disordered" evidence="1">
    <location>
        <begin position="186"/>
        <end position="205"/>
    </location>
</feature>
<dbReference type="Gene3D" id="3.30.750.140">
    <property type="match status" value="1"/>
</dbReference>
<keyword evidence="3" id="KW-1185">Reference proteome</keyword>
<dbReference type="STRING" id="349521.HCH_03266"/>
<evidence type="ECO:0000313" key="2">
    <source>
        <dbReference type="EMBL" id="ABC30024.1"/>
    </source>
</evidence>
<dbReference type="Pfam" id="PF09483">
    <property type="entry name" value="HpaP"/>
    <property type="match status" value="1"/>
</dbReference>
<dbReference type="eggNOG" id="ENOG5033NF2">
    <property type="taxonomic scope" value="Bacteria"/>
</dbReference>
<dbReference type="EMBL" id="CP000155">
    <property type="protein sequence ID" value="ABC30024.1"/>
    <property type="molecule type" value="Genomic_DNA"/>
</dbReference>
<evidence type="ECO:0000256" key="1">
    <source>
        <dbReference type="SAM" id="MobiDB-lite"/>
    </source>
</evidence>
<gene>
    <name evidence="2" type="ordered locus">HCH_03266</name>
</gene>
<dbReference type="InterPro" id="IPR038610">
    <property type="entry name" value="FliK-like_C_sf"/>
</dbReference>
<reference evidence="2 3" key="1">
    <citation type="journal article" date="2005" name="Nucleic Acids Res.">
        <title>Genomic blueprint of Hahella chejuensis, a marine microbe producing an algicidal agent.</title>
        <authorList>
            <person name="Jeong H."/>
            <person name="Yim J.H."/>
            <person name="Lee C."/>
            <person name="Choi S.-H."/>
            <person name="Park Y.K."/>
            <person name="Yoon S.H."/>
            <person name="Hur C.-G."/>
            <person name="Kang H.-Y."/>
            <person name="Kim D."/>
            <person name="Lee H.H."/>
            <person name="Park K.H."/>
            <person name="Park S.-H."/>
            <person name="Park H.-S."/>
            <person name="Lee H.K."/>
            <person name="Oh T.K."/>
            <person name="Kim J.F."/>
        </authorList>
    </citation>
    <scope>NUCLEOTIDE SEQUENCE [LARGE SCALE GENOMIC DNA]</scope>
    <source>
        <strain evidence="2 3">KCTC 2396</strain>
    </source>
</reference>
<dbReference type="OrthoDB" id="9901794at2"/>
<dbReference type="InterPro" id="IPR013390">
    <property type="entry name" value="T3SS_HpaP"/>
</dbReference>
<organism evidence="2 3">
    <name type="scientific">Hahella chejuensis (strain KCTC 2396)</name>
    <dbReference type="NCBI Taxonomy" id="349521"/>
    <lineage>
        <taxon>Bacteria</taxon>
        <taxon>Pseudomonadati</taxon>
        <taxon>Pseudomonadota</taxon>
        <taxon>Gammaproteobacteria</taxon>
        <taxon>Oceanospirillales</taxon>
        <taxon>Hahellaceae</taxon>
        <taxon>Hahella</taxon>
    </lineage>
</organism>
<feature type="compositionally biased region" description="Basic and acidic residues" evidence="1">
    <location>
        <begin position="43"/>
        <end position="60"/>
    </location>
</feature>
<feature type="compositionally biased region" description="Basic and acidic residues" evidence="1">
    <location>
        <begin position="12"/>
        <end position="33"/>
    </location>
</feature>
<evidence type="ECO:0000313" key="3">
    <source>
        <dbReference type="Proteomes" id="UP000000238"/>
    </source>
</evidence>
<name>Q2SH50_HAHCH</name>
<dbReference type="Proteomes" id="UP000000238">
    <property type="component" value="Chromosome"/>
</dbReference>
<proteinExistence type="predicted"/>
<dbReference type="AlphaFoldDB" id="Q2SH50"/>
<dbReference type="HOGENOM" id="CLU_1335966_0_0_6"/>
<dbReference type="RefSeq" id="WP_011397093.1">
    <property type="nucleotide sequence ID" value="NC_007645.1"/>
</dbReference>
<feature type="compositionally biased region" description="Low complexity" evidence="1">
    <location>
        <begin position="81"/>
        <end position="90"/>
    </location>
</feature>
<dbReference type="KEGG" id="hch:HCH_03266"/>
<accession>Q2SH50</accession>
<sequence length="205" mass="22574">MNAQRPQGEIRSAAKEQHDAPKFRSNEHRKPALDEEALARFQRQLERGEQESSDQRDEALHSLQGGYLSPLHEPRYQPGMTAAATPTSPTEELADLVAKLVDQMYVKRAETPGSQEVRMDLKSPQLPDTTLSIAKVDGVLTVQFATAAAASYQQLHQSRASLLQSLQRRYGQDGVKVKVDIVDGRDTDSMANASAQPAESIGRPL</sequence>
<protein>
    <submittedName>
        <fullName evidence="2">Uncharacterized protein</fullName>
    </submittedName>
</protein>
<feature type="region of interest" description="Disordered" evidence="1">
    <location>
        <begin position="1"/>
        <end position="90"/>
    </location>
</feature>